<dbReference type="STRING" id="426701.SAMN04488098_102916"/>
<gene>
    <name evidence="2" type="ORF">SAMN04488098_102916</name>
</gene>
<keyword evidence="1" id="KW-1133">Transmembrane helix</keyword>
<feature type="transmembrane region" description="Helical" evidence="1">
    <location>
        <begin position="217"/>
        <end position="248"/>
    </location>
</feature>
<name>A0A1G9BRM7_9LACT</name>
<sequence>MEIRAKLQSWVNYHEIKQQKYGVFFLILIALAFVLGDWTFNYFSFAEFILIGIIPILFILGQIRINFIQLKLLLIVISLIFMNSLLRLIMGIEPFYTRIIVQASIKLIFYLFVVACLYNYIKRNKFEDKFLAINNFLSVVVIVIGIYIVVSIYNEHEYPYRLLWTFTRQDYKSYYFSGQSDFIRMRSIFSEPAHLGHYLMIILTSNLMYKKIDMKRAIFLTVVSLGVFLTFSYSMVFTLLVIIGLYFIKNIDIKTINKKYIITIGLILTGILFIFSSYIYETLIMRTLNIITGVDTSGFNRLVESWAYVDSSRWWIGNGINHTPVIINNFAYMLSDLGIFGFIPFILFTVWTIRKSVLMGILFILLNISRGGYLGPSLWFLVLFILIYNDNHSHSDKKMLGGPHHEETI</sequence>
<feature type="transmembrane region" description="Helical" evidence="1">
    <location>
        <begin position="330"/>
        <end position="353"/>
    </location>
</feature>
<protein>
    <recommendedName>
        <fullName evidence="4">O-antigen ligase like membrane protein</fullName>
    </recommendedName>
</protein>
<feature type="transmembrane region" description="Helical" evidence="1">
    <location>
        <begin position="360"/>
        <end position="388"/>
    </location>
</feature>
<evidence type="ECO:0000313" key="2">
    <source>
        <dbReference type="EMBL" id="SDK42043.1"/>
    </source>
</evidence>
<dbReference type="Proteomes" id="UP000199433">
    <property type="component" value="Unassembled WGS sequence"/>
</dbReference>
<dbReference type="AlphaFoldDB" id="A0A1G9BRM7"/>
<evidence type="ECO:0008006" key="4">
    <source>
        <dbReference type="Google" id="ProtNLM"/>
    </source>
</evidence>
<dbReference type="EMBL" id="FNFK01000029">
    <property type="protein sequence ID" value="SDK42043.1"/>
    <property type="molecule type" value="Genomic_DNA"/>
</dbReference>
<feature type="transmembrane region" description="Helical" evidence="1">
    <location>
        <begin position="21"/>
        <end position="36"/>
    </location>
</feature>
<evidence type="ECO:0000256" key="1">
    <source>
        <dbReference type="SAM" id="Phobius"/>
    </source>
</evidence>
<accession>A0A1G9BRM7</accession>
<keyword evidence="1" id="KW-0812">Transmembrane</keyword>
<dbReference type="OrthoDB" id="2155507at2"/>
<proteinExistence type="predicted"/>
<evidence type="ECO:0000313" key="3">
    <source>
        <dbReference type="Proteomes" id="UP000199433"/>
    </source>
</evidence>
<keyword evidence="3" id="KW-1185">Reference proteome</keyword>
<feature type="transmembrane region" description="Helical" evidence="1">
    <location>
        <begin position="95"/>
        <end position="118"/>
    </location>
</feature>
<feature type="transmembrane region" description="Helical" evidence="1">
    <location>
        <begin position="42"/>
        <end position="60"/>
    </location>
</feature>
<feature type="transmembrane region" description="Helical" evidence="1">
    <location>
        <begin position="260"/>
        <end position="280"/>
    </location>
</feature>
<reference evidence="3" key="1">
    <citation type="submission" date="2016-10" db="EMBL/GenBank/DDBJ databases">
        <authorList>
            <person name="Varghese N."/>
            <person name="Submissions S."/>
        </authorList>
    </citation>
    <scope>NUCLEOTIDE SEQUENCE [LARGE SCALE GENOMIC DNA]</scope>
    <source>
        <strain evidence="3">DSM 19181</strain>
    </source>
</reference>
<keyword evidence="1" id="KW-0472">Membrane</keyword>
<feature type="transmembrane region" description="Helical" evidence="1">
    <location>
        <begin position="72"/>
        <end position="89"/>
    </location>
</feature>
<feature type="transmembrane region" description="Helical" evidence="1">
    <location>
        <begin position="130"/>
        <end position="153"/>
    </location>
</feature>
<organism evidence="2 3">
    <name type="scientific">Alkalibacterium thalassium</name>
    <dbReference type="NCBI Taxonomy" id="426701"/>
    <lineage>
        <taxon>Bacteria</taxon>
        <taxon>Bacillati</taxon>
        <taxon>Bacillota</taxon>
        <taxon>Bacilli</taxon>
        <taxon>Lactobacillales</taxon>
        <taxon>Carnobacteriaceae</taxon>
        <taxon>Alkalibacterium</taxon>
    </lineage>
</organism>
<dbReference type="RefSeq" id="WP_091267351.1">
    <property type="nucleotide sequence ID" value="NZ_FNFK01000029.1"/>
</dbReference>